<dbReference type="EMBL" id="CM034401">
    <property type="protein sequence ID" value="KAJ0175637.1"/>
    <property type="molecule type" value="Genomic_DNA"/>
</dbReference>
<keyword evidence="2" id="KW-1185">Reference proteome</keyword>
<comment type="caution">
    <text evidence="1">The sequence shown here is derived from an EMBL/GenBank/DDBJ whole genome shotgun (WGS) entry which is preliminary data.</text>
</comment>
<evidence type="ECO:0000313" key="1">
    <source>
        <dbReference type="EMBL" id="KAJ0175637.1"/>
    </source>
</evidence>
<proteinExistence type="predicted"/>
<name>A0ACC1CVL8_9NEOP</name>
<protein>
    <submittedName>
        <fullName evidence="1">Uncharacterized protein</fullName>
    </submittedName>
</protein>
<reference evidence="1 2" key="1">
    <citation type="journal article" date="2021" name="Front. Genet.">
        <title>Chromosome-Level Genome Assembly Reveals Significant Gene Expansion in the Toll and IMD Signaling Pathways of Dendrolimus kikuchii.</title>
        <authorList>
            <person name="Zhou J."/>
            <person name="Wu P."/>
            <person name="Xiong Z."/>
            <person name="Liu N."/>
            <person name="Zhao N."/>
            <person name="Ji M."/>
            <person name="Qiu Y."/>
            <person name="Yang B."/>
        </authorList>
    </citation>
    <scope>NUCLEOTIDE SEQUENCE [LARGE SCALE GENOMIC DNA]</scope>
    <source>
        <strain evidence="1">Ann1</strain>
    </source>
</reference>
<sequence length="1103" mass="126442">MYAPRPLRLLIAISVITACRATAEKTHSLSQDDLKMKNVDLFDGVSVKIPESNTTERIMSLEINTNTGVETGRGKQKKLMQRILPLFIMPFLIQSAIIPMFLSVLKFMLFKSMMVGKIALALIIFNAFRNNNAFKGRDAEIANVHYGYHGNGMEEYGAYWTTVEMVQKFLIWALQNKLLLICAFSTLCLFISTVALASRRENYCDYKSDANFGSKNGESSQTPEKVIDYRLPKYAVPKNYKLFLAPNMLDNTFNGSVDIAIRVLMPTKILTLHSNQLQIGSASLRNNNNQNIPIIGTSLSNDKREFLHIQLMHNILEEDYELHIEFSGRLDKKIVGFYKSSFKKNGIMVASKFQPTYARQAFPCFDEPEYKATFNISLVKPSSYVALSNMNAVSKIKDKTTELETVQFETSVAMSTYLACFVVCDFGFKETEINSNGIGNNFTLRSFAQKDELHKIDFALDIGKRATEFYIKYYEVAFPLPKLDMIAIPDYVSGATEHWGLITYRETSFLVDEATASAKNKISVANTIAHELAHMWFGNLVTMKWWDEVWLNEGFASYMQVKSLNAIEPSWTMLEQFLTKTLHSVLVIDAKLSSHPIVQTVATPDQITAIFDSISYNKGSSILRMLEGFIGEENFRHGVSDYLKKFSFGNTVTQDLLGSLEPYFKRDNPELNLTYIMDTWTKQMGYPVLTVKLSDEPNTYVISQSRFLSDPDAVYENDSPFGYRWFVPITYKTAKGQGEGILWFPNTVSSVKLVIKESDDWFKINNNQVGYYRVNYPLDLWEKLIKLLKENPKQLTISDRSHLLNDIFALAEARFVPYDSMLNLSTYLVVEEDYVPWETASAIFSNLASKLLNSLAYDSFQKYVQRLVTPLYEKQSWEKRDVPVIDNLLRTRILTLAVRSQLPHAEAKVNELFSNWLNSQDAPNATRIETDLRDFVYYYGMKSASQGDWERLWQIYLKEEDVQEKSKLRDALSAPRDTNILRRYLILAWDEANIRSQDYLTVMQQISHNPSGAALVWDYVRTRWPQLVDRFTLNSRYLGGLIPSITSSFDTELKLKEMELFFAQYPDAGAGESARRRALETVRNNIQWTKTHLKTVSDWLTKA</sequence>
<gene>
    <name evidence="1" type="ORF">K1T71_008796</name>
</gene>
<accession>A0ACC1CVL8</accession>
<organism evidence="1 2">
    <name type="scientific">Dendrolimus kikuchii</name>
    <dbReference type="NCBI Taxonomy" id="765133"/>
    <lineage>
        <taxon>Eukaryota</taxon>
        <taxon>Metazoa</taxon>
        <taxon>Ecdysozoa</taxon>
        <taxon>Arthropoda</taxon>
        <taxon>Hexapoda</taxon>
        <taxon>Insecta</taxon>
        <taxon>Pterygota</taxon>
        <taxon>Neoptera</taxon>
        <taxon>Endopterygota</taxon>
        <taxon>Lepidoptera</taxon>
        <taxon>Glossata</taxon>
        <taxon>Ditrysia</taxon>
        <taxon>Bombycoidea</taxon>
        <taxon>Lasiocampidae</taxon>
        <taxon>Dendrolimus</taxon>
    </lineage>
</organism>
<evidence type="ECO:0000313" key="2">
    <source>
        <dbReference type="Proteomes" id="UP000824533"/>
    </source>
</evidence>
<dbReference type="Proteomes" id="UP000824533">
    <property type="component" value="Linkage Group LG15"/>
</dbReference>